<comment type="caution">
    <text evidence="2">The sequence shown here is derived from an EMBL/GenBank/DDBJ whole genome shotgun (WGS) entry which is preliminary data.</text>
</comment>
<evidence type="ECO:0000256" key="1">
    <source>
        <dbReference type="SAM" id="Phobius"/>
    </source>
</evidence>
<dbReference type="AlphaFoldDB" id="A0A8J7IIZ0"/>
<evidence type="ECO:0000313" key="2">
    <source>
        <dbReference type="EMBL" id="MBI1493703.1"/>
    </source>
</evidence>
<name>A0A8J7IIZ0_9RHOB</name>
<accession>A0A8J7IIZ0</accession>
<proteinExistence type="predicted"/>
<dbReference type="Proteomes" id="UP000640583">
    <property type="component" value="Unassembled WGS sequence"/>
</dbReference>
<keyword evidence="3" id="KW-1185">Reference proteome</keyword>
<organism evidence="2 3">
    <name type="scientific">Halocynthiibacter styelae</name>
    <dbReference type="NCBI Taxonomy" id="2761955"/>
    <lineage>
        <taxon>Bacteria</taxon>
        <taxon>Pseudomonadati</taxon>
        <taxon>Pseudomonadota</taxon>
        <taxon>Alphaproteobacteria</taxon>
        <taxon>Rhodobacterales</taxon>
        <taxon>Paracoccaceae</taxon>
        <taxon>Halocynthiibacter</taxon>
    </lineage>
</organism>
<gene>
    <name evidence="2" type="ORF">H1D41_08670</name>
</gene>
<reference evidence="2" key="1">
    <citation type="submission" date="2020-10" db="EMBL/GenBank/DDBJ databases">
        <title>Paenihalocynthiibacter styelae gen. nov., sp. nov., isolated from stalked sea squirt Styela clava.</title>
        <authorList>
            <person name="Kim Y.-O."/>
            <person name="Yoon J.-H."/>
        </authorList>
    </citation>
    <scope>NUCLEOTIDE SEQUENCE</scope>
    <source>
        <strain evidence="2">MYP1-1</strain>
    </source>
</reference>
<dbReference type="EMBL" id="JADCKQ010000005">
    <property type="protein sequence ID" value="MBI1493703.1"/>
    <property type="molecule type" value="Genomic_DNA"/>
</dbReference>
<feature type="transmembrane region" description="Helical" evidence="1">
    <location>
        <begin position="73"/>
        <end position="95"/>
    </location>
</feature>
<dbReference type="RefSeq" id="WP_228848526.1">
    <property type="nucleotide sequence ID" value="NZ_JADCKQ010000005.1"/>
</dbReference>
<feature type="transmembrane region" description="Helical" evidence="1">
    <location>
        <begin position="6"/>
        <end position="28"/>
    </location>
</feature>
<feature type="transmembrane region" description="Helical" evidence="1">
    <location>
        <begin position="40"/>
        <end position="67"/>
    </location>
</feature>
<keyword evidence="1" id="KW-0812">Transmembrane</keyword>
<keyword evidence="1" id="KW-1133">Transmembrane helix</keyword>
<evidence type="ECO:0000313" key="3">
    <source>
        <dbReference type="Proteomes" id="UP000640583"/>
    </source>
</evidence>
<keyword evidence="1" id="KW-0472">Membrane</keyword>
<protein>
    <submittedName>
        <fullName evidence="2">Uncharacterized protein</fullName>
    </submittedName>
</protein>
<sequence length="123" mass="12055">MLLSLYFALALALTITLAGMILKVGALLGECPDSGRAAKAAAVTIATGYTAVGFGGLILIGAGYVAIAPGELAGLLGALGLASLCLGLGFSNAVVTLRAVVDRAMNPPRPEAPALPVPEAAPA</sequence>